<dbReference type="KEGG" id="bgok:Pr1d_08750"/>
<feature type="binding site" evidence="7">
    <location>
        <position position="116"/>
    </location>
    <ligand>
        <name>ATP</name>
        <dbReference type="ChEBI" id="CHEBI:30616"/>
    </ligand>
</feature>
<evidence type="ECO:0000256" key="4">
    <source>
        <dbReference type="ARBA" id="ARBA00022741"/>
    </source>
</evidence>
<evidence type="ECO:0000256" key="5">
    <source>
        <dbReference type="ARBA" id="ARBA00022777"/>
    </source>
</evidence>
<feature type="transmembrane region" description="Helical" evidence="8">
    <location>
        <begin position="525"/>
        <end position="543"/>
    </location>
</feature>
<dbReference type="GO" id="GO:0004674">
    <property type="term" value="F:protein serine/threonine kinase activity"/>
    <property type="evidence" value="ECO:0007669"/>
    <property type="project" value="UniProtKB-KW"/>
</dbReference>
<evidence type="ECO:0000256" key="3">
    <source>
        <dbReference type="ARBA" id="ARBA00022679"/>
    </source>
</evidence>
<dbReference type="FunFam" id="1.10.510.10:FF:000021">
    <property type="entry name" value="Serine/threonine protein kinase"/>
    <property type="match status" value="1"/>
</dbReference>
<keyword evidence="2" id="KW-0723">Serine/threonine-protein kinase</keyword>
<dbReference type="PROSITE" id="PS00108">
    <property type="entry name" value="PROTEIN_KINASE_ST"/>
    <property type="match status" value="1"/>
</dbReference>
<keyword evidence="11" id="KW-1185">Reference proteome</keyword>
<dbReference type="PROSITE" id="PS00107">
    <property type="entry name" value="PROTEIN_KINASE_ATP"/>
    <property type="match status" value="1"/>
</dbReference>
<evidence type="ECO:0000256" key="8">
    <source>
        <dbReference type="SAM" id="Phobius"/>
    </source>
</evidence>
<dbReference type="AlphaFoldDB" id="A0A5B9QHA5"/>
<evidence type="ECO:0000259" key="9">
    <source>
        <dbReference type="PROSITE" id="PS50011"/>
    </source>
</evidence>
<dbReference type="CDD" id="cd14014">
    <property type="entry name" value="STKc_PknB_like"/>
    <property type="match status" value="1"/>
</dbReference>
<dbReference type="Proteomes" id="UP000323917">
    <property type="component" value="Chromosome"/>
</dbReference>
<accession>A0A5B9QHA5</accession>
<proteinExistence type="predicted"/>
<evidence type="ECO:0000256" key="7">
    <source>
        <dbReference type="PROSITE-ProRule" id="PRU10141"/>
    </source>
</evidence>
<keyword evidence="5 10" id="KW-0418">Kinase</keyword>
<dbReference type="InterPro" id="IPR008271">
    <property type="entry name" value="Ser/Thr_kinase_AS"/>
</dbReference>
<dbReference type="PROSITE" id="PS50011">
    <property type="entry name" value="PROTEIN_KINASE_DOM"/>
    <property type="match status" value="1"/>
</dbReference>
<evidence type="ECO:0000313" key="11">
    <source>
        <dbReference type="Proteomes" id="UP000323917"/>
    </source>
</evidence>
<dbReference type="Gene3D" id="3.30.200.20">
    <property type="entry name" value="Phosphorylase Kinase, domain 1"/>
    <property type="match status" value="1"/>
</dbReference>
<dbReference type="EC" id="2.7.11.1" evidence="1"/>
<evidence type="ECO:0000256" key="2">
    <source>
        <dbReference type="ARBA" id="ARBA00022527"/>
    </source>
</evidence>
<keyword evidence="8" id="KW-0812">Transmembrane</keyword>
<organism evidence="10 11">
    <name type="scientific">Bythopirellula goksoeyrii</name>
    <dbReference type="NCBI Taxonomy" id="1400387"/>
    <lineage>
        <taxon>Bacteria</taxon>
        <taxon>Pseudomonadati</taxon>
        <taxon>Planctomycetota</taxon>
        <taxon>Planctomycetia</taxon>
        <taxon>Pirellulales</taxon>
        <taxon>Lacipirellulaceae</taxon>
        <taxon>Bythopirellula</taxon>
    </lineage>
</organism>
<sequence>MTLSAAEQHDIKLAEILTELADHGPAERPTLAELTATHPEFANDLRQLWGTAMLVDAVAHLSQSDITPLMTPQMILEMQPPNELGDFELLEEIGRGGMGIVYRALQKTLRREVALKLILQGAQASPMEKARFQAEVAAAARLEHPNIVPIYEVGESDGWQYFAMQLIEGQTLSNRITLGPVPEDEAVRLMLTIARAIAYAHSRGVIHRDLKPANILLDEVGMPHVTDFGLAKHVASSSSLTQSGTILGTPSFMAPEQADGGRGQVGPLSDVYSMGAILYSLLTGRAPFQGTSPVDTMLMVLEQDPLPPRLLNRRVNRDLEMITLKCLQKPSDLRYPSAEALADDFEAFLEGDSIAARSGRLTDIVARVFRETHHATVLENWGVLWMWHALVLLVMCLVTNWFYLERTNWPVMAGPWPYLALWGGGIAVWAPIFWALRHRAGPVTAVERQIAHAWGGSIVAVVLLFWVEALLKLPILTLSPVLGLISGMVFVVKGGILAGSFYFHAAALFAMSIVMAIMQRLHFEYGISVYGLVSAATFFIPGWKYYRQSRRNMAVPK</sequence>
<protein>
    <recommendedName>
        <fullName evidence="1">non-specific serine/threonine protein kinase</fullName>
        <ecNumber evidence="1">2.7.11.1</ecNumber>
    </recommendedName>
</protein>
<dbReference type="InterPro" id="IPR017441">
    <property type="entry name" value="Protein_kinase_ATP_BS"/>
</dbReference>
<gene>
    <name evidence="10" type="primary">stkP_1</name>
    <name evidence="10" type="ORF">Pr1d_08750</name>
</gene>
<dbReference type="GO" id="GO:0005524">
    <property type="term" value="F:ATP binding"/>
    <property type="evidence" value="ECO:0007669"/>
    <property type="project" value="UniProtKB-UniRule"/>
</dbReference>
<name>A0A5B9QHA5_9BACT</name>
<dbReference type="InterPro" id="IPR000719">
    <property type="entry name" value="Prot_kinase_dom"/>
</dbReference>
<reference evidence="10 11" key="1">
    <citation type="submission" date="2019-08" db="EMBL/GenBank/DDBJ databases">
        <title>Deep-cultivation of Planctomycetes and their phenomic and genomic characterization uncovers novel biology.</title>
        <authorList>
            <person name="Wiegand S."/>
            <person name="Jogler M."/>
            <person name="Boedeker C."/>
            <person name="Pinto D."/>
            <person name="Vollmers J."/>
            <person name="Rivas-Marin E."/>
            <person name="Kohn T."/>
            <person name="Peeters S.H."/>
            <person name="Heuer A."/>
            <person name="Rast P."/>
            <person name="Oberbeckmann S."/>
            <person name="Bunk B."/>
            <person name="Jeske O."/>
            <person name="Meyerdierks A."/>
            <person name="Storesund J.E."/>
            <person name="Kallscheuer N."/>
            <person name="Luecker S."/>
            <person name="Lage O.M."/>
            <person name="Pohl T."/>
            <person name="Merkel B.J."/>
            <person name="Hornburger P."/>
            <person name="Mueller R.-W."/>
            <person name="Bruemmer F."/>
            <person name="Labrenz M."/>
            <person name="Spormann A.M."/>
            <person name="Op den Camp H."/>
            <person name="Overmann J."/>
            <person name="Amann R."/>
            <person name="Jetten M.S.M."/>
            <person name="Mascher T."/>
            <person name="Medema M.H."/>
            <person name="Devos D.P."/>
            <person name="Kaster A.-K."/>
            <person name="Ovreas L."/>
            <person name="Rohde M."/>
            <person name="Galperin M.Y."/>
            <person name="Jogler C."/>
        </authorList>
    </citation>
    <scope>NUCLEOTIDE SEQUENCE [LARGE SCALE GENOMIC DNA]</scope>
    <source>
        <strain evidence="10 11">Pr1d</strain>
    </source>
</reference>
<feature type="transmembrane region" description="Helical" evidence="8">
    <location>
        <begin position="416"/>
        <end position="437"/>
    </location>
</feature>
<evidence type="ECO:0000313" key="10">
    <source>
        <dbReference type="EMBL" id="QEG33611.1"/>
    </source>
</evidence>
<keyword evidence="4 7" id="KW-0547">Nucleotide-binding</keyword>
<evidence type="ECO:0000256" key="6">
    <source>
        <dbReference type="ARBA" id="ARBA00022840"/>
    </source>
</evidence>
<feature type="transmembrane region" description="Helical" evidence="8">
    <location>
        <begin position="501"/>
        <end position="519"/>
    </location>
</feature>
<dbReference type="Pfam" id="PF00069">
    <property type="entry name" value="Pkinase"/>
    <property type="match status" value="1"/>
</dbReference>
<keyword evidence="8" id="KW-1133">Transmembrane helix</keyword>
<dbReference type="Gene3D" id="1.10.510.10">
    <property type="entry name" value="Transferase(Phosphotransferase) domain 1"/>
    <property type="match status" value="1"/>
</dbReference>
<feature type="transmembrane region" description="Helical" evidence="8">
    <location>
        <begin position="449"/>
        <end position="467"/>
    </location>
</feature>
<dbReference type="EMBL" id="CP042913">
    <property type="protein sequence ID" value="QEG33611.1"/>
    <property type="molecule type" value="Genomic_DNA"/>
</dbReference>
<dbReference type="InterPro" id="IPR011009">
    <property type="entry name" value="Kinase-like_dom_sf"/>
</dbReference>
<evidence type="ECO:0000256" key="1">
    <source>
        <dbReference type="ARBA" id="ARBA00012513"/>
    </source>
</evidence>
<keyword evidence="3 10" id="KW-0808">Transferase</keyword>
<dbReference type="OrthoDB" id="6111975at2"/>
<feature type="domain" description="Protein kinase" evidence="9">
    <location>
        <begin position="87"/>
        <end position="349"/>
    </location>
</feature>
<keyword evidence="8" id="KW-0472">Membrane</keyword>
<dbReference type="SUPFAM" id="SSF56112">
    <property type="entry name" value="Protein kinase-like (PK-like)"/>
    <property type="match status" value="1"/>
</dbReference>
<dbReference type="PANTHER" id="PTHR43289:SF6">
    <property type="entry name" value="SERINE_THREONINE-PROTEIN KINASE NEKL-3"/>
    <property type="match status" value="1"/>
</dbReference>
<dbReference type="RefSeq" id="WP_148072353.1">
    <property type="nucleotide sequence ID" value="NZ_CP042913.1"/>
</dbReference>
<dbReference type="PANTHER" id="PTHR43289">
    <property type="entry name" value="MITOGEN-ACTIVATED PROTEIN KINASE KINASE KINASE 20-RELATED"/>
    <property type="match status" value="1"/>
</dbReference>
<keyword evidence="6 7" id="KW-0067">ATP-binding</keyword>
<dbReference type="SMART" id="SM00220">
    <property type="entry name" value="S_TKc"/>
    <property type="match status" value="1"/>
</dbReference>
<feature type="transmembrane region" description="Helical" evidence="8">
    <location>
        <begin position="383"/>
        <end position="404"/>
    </location>
</feature>
<feature type="transmembrane region" description="Helical" evidence="8">
    <location>
        <begin position="473"/>
        <end position="492"/>
    </location>
</feature>